<dbReference type="FunFam" id="2.10.110.10:FF:000004">
    <property type="entry name" value="actin-binding LIM protein 1 isoform X1"/>
    <property type="match status" value="1"/>
</dbReference>
<evidence type="ECO:0000259" key="11">
    <source>
        <dbReference type="PROSITE" id="PS51089"/>
    </source>
</evidence>
<dbReference type="PANTHER" id="PTHR24213">
    <property type="entry name" value="ACTIN-BINDING LIM PROTEIN"/>
    <property type="match status" value="1"/>
</dbReference>
<dbReference type="SUPFAM" id="SSF47050">
    <property type="entry name" value="VHP, Villin headpiece domain"/>
    <property type="match status" value="1"/>
</dbReference>
<dbReference type="CDD" id="cd09329">
    <property type="entry name" value="LIM3_abLIM"/>
    <property type="match status" value="1"/>
</dbReference>
<dbReference type="FunFam" id="2.10.110.10:FF:000007">
    <property type="entry name" value="actin-binding LIM protein 1 isoform X1"/>
    <property type="match status" value="1"/>
</dbReference>
<dbReference type="SMART" id="SM00132">
    <property type="entry name" value="LIM"/>
    <property type="match status" value="2"/>
</dbReference>
<comment type="subcellular location">
    <subcellularLocation>
        <location evidence="1">Cytoplasm</location>
    </subcellularLocation>
</comment>
<evidence type="ECO:0000313" key="13">
    <source>
        <dbReference type="Proteomes" id="UP000694621"/>
    </source>
</evidence>
<dbReference type="GO" id="GO:0005737">
    <property type="term" value="C:cytoplasm"/>
    <property type="evidence" value="ECO:0007669"/>
    <property type="project" value="UniProtKB-SubCell"/>
</dbReference>
<dbReference type="GO" id="GO:0007010">
    <property type="term" value="P:cytoskeleton organization"/>
    <property type="evidence" value="ECO:0007669"/>
    <property type="project" value="InterPro"/>
</dbReference>
<protein>
    <submittedName>
        <fullName evidence="12">Actin binding LIM protein family, member 3</fullName>
    </submittedName>
</protein>
<evidence type="ECO:0000256" key="5">
    <source>
        <dbReference type="ARBA" id="ARBA00022737"/>
    </source>
</evidence>
<proteinExistence type="predicted"/>
<evidence type="ECO:0000313" key="12">
    <source>
        <dbReference type="Ensembl" id="ENSAMXP00005003750.1"/>
    </source>
</evidence>
<feature type="compositionally biased region" description="Low complexity" evidence="9">
    <location>
        <begin position="422"/>
        <end position="433"/>
    </location>
</feature>
<dbReference type="SUPFAM" id="SSF57716">
    <property type="entry name" value="Glucocorticoid receptor-like (DNA-binding domain)"/>
    <property type="match status" value="4"/>
</dbReference>
<feature type="region of interest" description="Disordered" evidence="9">
    <location>
        <begin position="477"/>
        <end position="500"/>
    </location>
</feature>
<feature type="domain" description="HP" evidence="11">
    <location>
        <begin position="526"/>
        <end position="597"/>
    </location>
</feature>
<dbReference type="Proteomes" id="UP000694621">
    <property type="component" value="Unplaced"/>
</dbReference>
<dbReference type="InterPro" id="IPR003128">
    <property type="entry name" value="Villin_headpiece"/>
</dbReference>
<dbReference type="SMART" id="SM00153">
    <property type="entry name" value="VHP"/>
    <property type="match status" value="1"/>
</dbReference>
<dbReference type="Ensembl" id="ENSAMXT00005004284.1">
    <property type="protein sequence ID" value="ENSAMXP00005003750.1"/>
    <property type="gene ID" value="ENSAMXG00005002317.1"/>
</dbReference>
<evidence type="ECO:0000259" key="10">
    <source>
        <dbReference type="PROSITE" id="PS50023"/>
    </source>
</evidence>
<dbReference type="Pfam" id="PF00412">
    <property type="entry name" value="LIM"/>
    <property type="match status" value="2"/>
</dbReference>
<feature type="region of interest" description="Disordered" evidence="9">
    <location>
        <begin position="314"/>
        <end position="457"/>
    </location>
</feature>
<evidence type="ECO:0000256" key="2">
    <source>
        <dbReference type="ARBA" id="ARBA00022490"/>
    </source>
</evidence>
<dbReference type="Pfam" id="PF16182">
    <property type="entry name" value="AbLIM_anchor"/>
    <property type="match status" value="1"/>
</dbReference>
<keyword evidence="4 8" id="KW-0479">Metal-binding</keyword>
<feature type="domain" description="LIM zinc-binding" evidence="10">
    <location>
        <begin position="96"/>
        <end position="155"/>
    </location>
</feature>
<dbReference type="PROSITE" id="PS50023">
    <property type="entry name" value="LIM_DOMAIN_2"/>
    <property type="match status" value="1"/>
</dbReference>
<evidence type="ECO:0000256" key="6">
    <source>
        <dbReference type="ARBA" id="ARBA00022833"/>
    </source>
</evidence>
<keyword evidence="7 8" id="KW-0440">LIM domain</keyword>
<feature type="compositionally biased region" description="Low complexity" evidence="9">
    <location>
        <begin position="342"/>
        <end position="357"/>
    </location>
</feature>
<dbReference type="InterPro" id="IPR051618">
    <property type="entry name" value="Actin-binding_LIM"/>
</dbReference>
<organism evidence="12 13">
    <name type="scientific">Astyanax mexicanus</name>
    <name type="common">Blind cave fish</name>
    <name type="synonym">Astyanax fasciatus mexicanus</name>
    <dbReference type="NCBI Taxonomy" id="7994"/>
    <lineage>
        <taxon>Eukaryota</taxon>
        <taxon>Metazoa</taxon>
        <taxon>Chordata</taxon>
        <taxon>Craniata</taxon>
        <taxon>Vertebrata</taxon>
        <taxon>Euteleostomi</taxon>
        <taxon>Actinopterygii</taxon>
        <taxon>Neopterygii</taxon>
        <taxon>Teleostei</taxon>
        <taxon>Ostariophysi</taxon>
        <taxon>Characiformes</taxon>
        <taxon>Characoidei</taxon>
        <taxon>Acestrorhamphidae</taxon>
        <taxon>Acestrorhamphinae</taxon>
        <taxon>Astyanax</taxon>
    </lineage>
</organism>
<dbReference type="InterPro" id="IPR001781">
    <property type="entry name" value="Znf_LIM"/>
</dbReference>
<dbReference type="GO" id="GO:0001725">
    <property type="term" value="C:stress fiber"/>
    <property type="evidence" value="ECO:0007669"/>
    <property type="project" value="TreeGrafter"/>
</dbReference>
<name>A0A8B9GV08_ASTMX</name>
<keyword evidence="3" id="KW-0597">Phosphoprotein</keyword>
<feature type="compositionally biased region" description="Polar residues" evidence="9">
    <location>
        <begin position="404"/>
        <end position="415"/>
    </location>
</feature>
<dbReference type="CDD" id="cd09330">
    <property type="entry name" value="LIM4_abLIM"/>
    <property type="match status" value="1"/>
</dbReference>
<accession>A0A8B9GV08</accession>
<evidence type="ECO:0000256" key="9">
    <source>
        <dbReference type="SAM" id="MobiDB-lite"/>
    </source>
</evidence>
<feature type="compositionally biased region" description="Polar residues" evidence="9">
    <location>
        <begin position="361"/>
        <end position="371"/>
    </location>
</feature>
<dbReference type="PANTHER" id="PTHR24213:SF0">
    <property type="entry name" value="ACTIN-BINDING LIM PROTEIN 3"/>
    <property type="match status" value="1"/>
</dbReference>
<dbReference type="PROSITE" id="PS51089">
    <property type="entry name" value="HP"/>
    <property type="match status" value="1"/>
</dbReference>
<dbReference type="GO" id="GO:0060271">
    <property type="term" value="P:cilium assembly"/>
    <property type="evidence" value="ECO:0007669"/>
    <property type="project" value="TreeGrafter"/>
</dbReference>
<evidence type="ECO:0000256" key="1">
    <source>
        <dbReference type="ARBA" id="ARBA00004496"/>
    </source>
</evidence>
<dbReference type="GO" id="GO:0051015">
    <property type="term" value="F:actin filament binding"/>
    <property type="evidence" value="ECO:0007669"/>
    <property type="project" value="TreeGrafter"/>
</dbReference>
<evidence type="ECO:0000256" key="3">
    <source>
        <dbReference type="ARBA" id="ARBA00022553"/>
    </source>
</evidence>
<dbReference type="PROSITE" id="PS00478">
    <property type="entry name" value="LIM_DOMAIN_1"/>
    <property type="match status" value="1"/>
</dbReference>
<dbReference type="AlphaFoldDB" id="A0A8B9GV08"/>
<evidence type="ECO:0000256" key="7">
    <source>
        <dbReference type="ARBA" id="ARBA00023038"/>
    </source>
</evidence>
<dbReference type="Gene3D" id="2.10.110.10">
    <property type="entry name" value="Cysteine Rich Protein"/>
    <property type="match status" value="2"/>
</dbReference>
<evidence type="ECO:0000256" key="8">
    <source>
        <dbReference type="PROSITE-ProRule" id="PRU00125"/>
    </source>
</evidence>
<reference evidence="12" key="1">
    <citation type="submission" date="2025-08" db="UniProtKB">
        <authorList>
            <consortium name="Ensembl"/>
        </authorList>
    </citation>
    <scope>IDENTIFICATION</scope>
</reference>
<dbReference type="Gene3D" id="1.10.950.10">
    <property type="entry name" value="Villin headpiece domain"/>
    <property type="match status" value="1"/>
</dbReference>
<feature type="compositionally biased region" description="Polar residues" evidence="9">
    <location>
        <begin position="314"/>
        <end position="330"/>
    </location>
</feature>
<evidence type="ECO:0000256" key="4">
    <source>
        <dbReference type="ARBA" id="ARBA00022723"/>
    </source>
</evidence>
<dbReference type="InterPro" id="IPR032402">
    <property type="entry name" value="AbLIM_anchor"/>
</dbReference>
<dbReference type="InterPro" id="IPR036886">
    <property type="entry name" value="Villin_headpiece_dom_sf"/>
</dbReference>
<dbReference type="GO" id="GO:0046872">
    <property type="term" value="F:metal ion binding"/>
    <property type="evidence" value="ECO:0007669"/>
    <property type="project" value="UniProtKB-KW"/>
</dbReference>
<sequence>MLSQCILNTEFIGSVTKIVCVTYTCSLYTDQCILRGYTFKYTVNLITDYCFSLSSVPRKPFPIGDRVTFSGKECVCQHCSHKLVSTNEPIKIHGPSHCAGCKEEIKQGQSLLALEKQWHVSCFKCQTCGLVLTGEYISKDGVPYCESDYHAQFGIKCETCNRYISGRVLEAGGKHYHPTCARCARCQMMFTEGEEMYLTGSEVWHPGCKQAARAERKLRVRRMSETSISPPGSSISSPSRVICAKVENEVLEYRDLAALPKVKAIYDLQRPDLLAYEPYHRYYSDERLERLSYGESLGTLSPYSQVINTLMSRRSSSPGYIDSPSYSRQGMSPVLPRSPQHYYRYGSESGRSSPYYPQLDARSSTPTTNSAPKHFHVPATADPNIYRKPPIYKRHATKSKTSEDLLQSSKLSTAYSPEHYQHSQSEYYQYTSSPKSLRVPRRRFSSGGEEDGWNHGLQRIQGGIGRMILKEEMKARSGSYDNDPWGSARNSRSGSKETLHSMSYNNTINGTPQAPYPAENDYISKSASLPGYGRNGIHRQQNADYFEYDSSNAVNWGIRGEHLSPEEFYQVFGMTMAEFDRLALWKRNEMKKQARLF</sequence>
<keyword evidence="5" id="KW-0677">Repeat</keyword>
<dbReference type="GO" id="GO:0030032">
    <property type="term" value="P:lamellipodium assembly"/>
    <property type="evidence" value="ECO:0007669"/>
    <property type="project" value="TreeGrafter"/>
</dbReference>
<keyword evidence="6 8" id="KW-0862">Zinc</keyword>
<keyword evidence="2" id="KW-0963">Cytoplasm</keyword>